<accession>A0A8J6PRN7</accession>
<dbReference type="PROSITE" id="PS00329">
    <property type="entry name" value="HSP70_2"/>
    <property type="match status" value="1"/>
</dbReference>
<dbReference type="Proteomes" id="UP000652681">
    <property type="component" value="Unassembled WGS sequence"/>
</dbReference>
<dbReference type="CDD" id="cd24006">
    <property type="entry name" value="ASKHA_NBD_PPX_GppA"/>
    <property type="match status" value="1"/>
</dbReference>
<dbReference type="InterPro" id="IPR043129">
    <property type="entry name" value="ATPase_NBD"/>
</dbReference>
<dbReference type="PANTHER" id="PTHR30005">
    <property type="entry name" value="EXOPOLYPHOSPHATASE"/>
    <property type="match status" value="1"/>
</dbReference>
<evidence type="ECO:0000256" key="1">
    <source>
        <dbReference type="ARBA" id="ARBA00007381"/>
    </source>
</evidence>
<name>A0A8J6PRN7_9FLAO</name>
<comment type="caution">
    <text evidence="3">The sequence shown here is derived from an EMBL/GenBank/DDBJ whole genome shotgun (WGS) entry which is preliminary data.</text>
</comment>
<protein>
    <recommendedName>
        <fullName evidence="2">Ppx/GppA phosphatase N-terminal domain-containing protein</fullName>
    </recommendedName>
</protein>
<sequence length="297" mass="33690">MKFGAIDIGTNAARLLIGEVIQEDGKKFVNKVSYTRIPLRLGESVFESGRINKKKSEQFVKTMRAFQLISELFEVKELRACATSAMREAKNGKKIKHKIFQETGIEVETISGNEEANLIFGTFFLMDIDKTKPFMVVDVGGGSTEISVFSNGSREISQSFEIGTLRLLKGKTKETVWQEIYQWLDEHAPADDFTFYATGGNINKAHKLVGGVNIEPVELEKLKKLKNDLSALKLRQRMEQYQLKPDRADVLVPALEIYCNIMEKLHCHQVVVPKIGLSDGIIYDLHKKHRKRKQQAD</sequence>
<dbReference type="InterPro" id="IPR018181">
    <property type="entry name" value="Heat_shock_70_CS"/>
</dbReference>
<dbReference type="RefSeq" id="WP_163492150.1">
    <property type="nucleotide sequence ID" value="NZ_JACVEL010000010.1"/>
</dbReference>
<feature type="domain" description="Ppx/GppA phosphatase N-terminal" evidence="2">
    <location>
        <begin position="21"/>
        <end position="169"/>
    </location>
</feature>
<dbReference type="AlphaFoldDB" id="A0A8J6PRN7"/>
<proteinExistence type="inferred from homology"/>
<dbReference type="Gene3D" id="3.30.420.40">
    <property type="match status" value="1"/>
</dbReference>
<evidence type="ECO:0000313" key="4">
    <source>
        <dbReference type="Proteomes" id="UP000652681"/>
    </source>
</evidence>
<dbReference type="SUPFAM" id="SSF53067">
    <property type="entry name" value="Actin-like ATPase domain"/>
    <property type="match status" value="2"/>
</dbReference>
<gene>
    <name evidence="3" type="ORF">H9Y05_13200</name>
</gene>
<dbReference type="InterPro" id="IPR003695">
    <property type="entry name" value="Ppx_GppA_N"/>
</dbReference>
<dbReference type="Gene3D" id="3.30.420.150">
    <property type="entry name" value="Exopolyphosphatase. Domain 2"/>
    <property type="match status" value="1"/>
</dbReference>
<dbReference type="GO" id="GO:0016462">
    <property type="term" value="F:pyrophosphatase activity"/>
    <property type="evidence" value="ECO:0007669"/>
    <property type="project" value="TreeGrafter"/>
</dbReference>
<comment type="similarity">
    <text evidence="1">Belongs to the heat shock protein 70 family.</text>
</comment>
<dbReference type="PANTHER" id="PTHR30005:SF0">
    <property type="entry name" value="RETROGRADE REGULATION PROTEIN 2"/>
    <property type="match status" value="1"/>
</dbReference>
<feature type="domain" description="Ppx/GppA phosphatase N-terminal" evidence="2">
    <location>
        <begin position="216"/>
        <end position="289"/>
    </location>
</feature>
<evidence type="ECO:0000259" key="2">
    <source>
        <dbReference type="Pfam" id="PF02541"/>
    </source>
</evidence>
<evidence type="ECO:0000313" key="3">
    <source>
        <dbReference type="EMBL" id="MBC9813428.1"/>
    </source>
</evidence>
<dbReference type="InterPro" id="IPR050273">
    <property type="entry name" value="GppA/Ppx_hydrolase"/>
</dbReference>
<dbReference type="EMBL" id="JACVEL010000010">
    <property type="protein sequence ID" value="MBC9813428.1"/>
    <property type="molecule type" value="Genomic_DNA"/>
</dbReference>
<reference evidence="3" key="1">
    <citation type="submission" date="2020-09" db="EMBL/GenBank/DDBJ databases">
        <title>Taishania pollutisoli gen. nov., sp. nov., Isolated from Tetrabromobisphenol A-Contaminated Soil.</title>
        <authorList>
            <person name="Chen Q."/>
        </authorList>
    </citation>
    <scope>NUCLEOTIDE SEQUENCE</scope>
    <source>
        <strain evidence="3">CZZ-1</strain>
    </source>
</reference>
<keyword evidence="4" id="KW-1185">Reference proteome</keyword>
<organism evidence="3 4">
    <name type="scientific">Taishania pollutisoli</name>
    <dbReference type="NCBI Taxonomy" id="2766479"/>
    <lineage>
        <taxon>Bacteria</taxon>
        <taxon>Pseudomonadati</taxon>
        <taxon>Bacteroidota</taxon>
        <taxon>Flavobacteriia</taxon>
        <taxon>Flavobacteriales</taxon>
        <taxon>Crocinitomicaceae</taxon>
        <taxon>Taishania</taxon>
    </lineage>
</organism>
<dbReference type="Pfam" id="PF02541">
    <property type="entry name" value="Ppx-GppA"/>
    <property type="match status" value="2"/>
</dbReference>